<dbReference type="SUPFAM" id="SSF52374">
    <property type="entry name" value="Nucleotidylyl transferase"/>
    <property type="match status" value="1"/>
</dbReference>
<dbReference type="HAMAP" id="MF_00151">
    <property type="entry name" value="PPAT_bact"/>
    <property type="match status" value="1"/>
</dbReference>
<keyword evidence="12" id="KW-1185">Reference proteome</keyword>
<dbReference type="EC" id="2.7.7.3" evidence="9"/>
<keyword evidence="1 9" id="KW-0963">Cytoplasm</keyword>
<dbReference type="CDD" id="cd02163">
    <property type="entry name" value="PPAT"/>
    <property type="match status" value="1"/>
</dbReference>
<keyword evidence="5 9" id="KW-0067">ATP-binding</keyword>
<evidence type="ECO:0000256" key="6">
    <source>
        <dbReference type="ARBA" id="ARBA00022842"/>
    </source>
</evidence>
<protein>
    <recommendedName>
        <fullName evidence="9">Phosphopantetheine adenylyltransferase</fullName>
        <ecNumber evidence="9">2.7.7.3</ecNumber>
    </recommendedName>
    <alternativeName>
        <fullName evidence="9">Dephospho-CoA pyrophosphorylase</fullName>
    </alternativeName>
    <alternativeName>
        <fullName evidence="9">Pantetheine-phosphate adenylyltransferase</fullName>
        <shortName evidence="9">PPAT</shortName>
    </alternativeName>
</protein>
<dbReference type="AlphaFoldDB" id="A0A2C9D5G7"/>
<evidence type="ECO:0000256" key="5">
    <source>
        <dbReference type="ARBA" id="ARBA00022840"/>
    </source>
</evidence>
<feature type="binding site" evidence="9">
    <location>
        <begin position="128"/>
        <end position="134"/>
    </location>
    <ligand>
        <name>ATP</name>
        <dbReference type="ChEBI" id="CHEBI:30616"/>
    </ligand>
</feature>
<keyword evidence="3 9" id="KW-0548">Nucleotidyltransferase</keyword>
<sequence length="161" mass="17266">MIKALYSGSFDPVTNGHLDIIQRAARLFDGLVIAVGAHHSKSSLLPADERVALLQSVIDDLPQDIRNNLEVVTFSGLVVDAARQAGASVIVRGLRSGTDLDYEEQMAGMNHELAVDIETVFLSASPEVRHIASSLVKQIAALGGDIRAFVPPKVAERLART</sequence>
<dbReference type="Gene3D" id="3.40.50.620">
    <property type="entry name" value="HUPs"/>
    <property type="match status" value="1"/>
</dbReference>
<dbReference type="Pfam" id="PF01467">
    <property type="entry name" value="CTP_transf_like"/>
    <property type="match status" value="1"/>
</dbReference>
<dbReference type="GO" id="GO:0005737">
    <property type="term" value="C:cytoplasm"/>
    <property type="evidence" value="ECO:0007669"/>
    <property type="project" value="UniProtKB-SubCell"/>
</dbReference>
<feature type="binding site" evidence="9">
    <location>
        <begin position="9"/>
        <end position="10"/>
    </location>
    <ligand>
        <name>ATP</name>
        <dbReference type="ChEBI" id="CHEBI:30616"/>
    </ligand>
</feature>
<dbReference type="PANTHER" id="PTHR21342">
    <property type="entry name" value="PHOSPHOPANTETHEINE ADENYLYLTRANSFERASE"/>
    <property type="match status" value="1"/>
</dbReference>
<evidence type="ECO:0000256" key="9">
    <source>
        <dbReference type="HAMAP-Rule" id="MF_00151"/>
    </source>
</evidence>
<comment type="catalytic activity">
    <reaction evidence="8 9">
        <text>(R)-4'-phosphopantetheine + ATP + H(+) = 3'-dephospho-CoA + diphosphate</text>
        <dbReference type="Rhea" id="RHEA:19801"/>
        <dbReference type="ChEBI" id="CHEBI:15378"/>
        <dbReference type="ChEBI" id="CHEBI:30616"/>
        <dbReference type="ChEBI" id="CHEBI:33019"/>
        <dbReference type="ChEBI" id="CHEBI:57328"/>
        <dbReference type="ChEBI" id="CHEBI:61723"/>
        <dbReference type="EC" id="2.7.7.3"/>
    </reaction>
</comment>
<dbReference type="RefSeq" id="WP_099556064.1">
    <property type="nucleotide sequence ID" value="NZ_LT960614.1"/>
</dbReference>
<keyword evidence="6 9" id="KW-0460">Magnesium</keyword>
<comment type="cofactor">
    <cofactor evidence="9">
        <name>Mg(2+)</name>
        <dbReference type="ChEBI" id="CHEBI:18420"/>
    </cofactor>
</comment>
<dbReference type="InterPro" id="IPR001980">
    <property type="entry name" value="PPAT"/>
</dbReference>
<organism evidence="11 12">
    <name type="scientific">Hartmannibacter diazotrophicus</name>
    <dbReference type="NCBI Taxonomy" id="1482074"/>
    <lineage>
        <taxon>Bacteria</taxon>
        <taxon>Pseudomonadati</taxon>
        <taxon>Pseudomonadota</taxon>
        <taxon>Alphaproteobacteria</taxon>
        <taxon>Hyphomicrobiales</taxon>
        <taxon>Pleomorphomonadaceae</taxon>
        <taxon>Hartmannibacter</taxon>
    </lineage>
</organism>
<gene>
    <name evidence="9 11" type="primary">coaD</name>
    <name evidence="11" type="ORF">HDIA_2026</name>
</gene>
<dbReference type="PRINTS" id="PR01020">
    <property type="entry name" value="LPSBIOSNTHSS"/>
</dbReference>
<evidence type="ECO:0000256" key="1">
    <source>
        <dbReference type="ARBA" id="ARBA00022490"/>
    </source>
</evidence>
<feature type="binding site" evidence="9">
    <location>
        <position position="9"/>
    </location>
    <ligand>
        <name>substrate</name>
    </ligand>
</feature>
<evidence type="ECO:0000256" key="3">
    <source>
        <dbReference type="ARBA" id="ARBA00022695"/>
    </source>
</evidence>
<feature type="binding site" evidence="9">
    <location>
        <position position="41"/>
    </location>
    <ligand>
        <name>substrate</name>
    </ligand>
</feature>
<dbReference type="PANTHER" id="PTHR21342:SF1">
    <property type="entry name" value="PHOSPHOPANTETHEINE ADENYLYLTRANSFERASE"/>
    <property type="match status" value="1"/>
</dbReference>
<feature type="binding site" evidence="9">
    <location>
        <position position="92"/>
    </location>
    <ligand>
        <name>substrate</name>
    </ligand>
</feature>
<evidence type="ECO:0000313" key="12">
    <source>
        <dbReference type="Proteomes" id="UP000223606"/>
    </source>
</evidence>
<dbReference type="Proteomes" id="UP000223606">
    <property type="component" value="Chromosome 1"/>
</dbReference>
<comment type="function">
    <text evidence="9">Reversibly transfers an adenylyl group from ATP to 4'-phosphopantetheine, yielding dephospho-CoA (dPCoA) and pyrophosphate.</text>
</comment>
<feature type="site" description="Transition state stabilizer" evidence="9">
    <location>
        <position position="17"/>
    </location>
</feature>
<evidence type="ECO:0000256" key="8">
    <source>
        <dbReference type="ARBA" id="ARBA00029346"/>
    </source>
</evidence>
<feature type="domain" description="Cytidyltransferase-like" evidence="10">
    <location>
        <begin position="5"/>
        <end position="138"/>
    </location>
</feature>
<comment type="subcellular location">
    <subcellularLocation>
        <location evidence="9">Cytoplasm</location>
    </subcellularLocation>
</comment>
<comment type="pathway">
    <text evidence="9">Cofactor biosynthesis; coenzyme A biosynthesis; CoA from (R)-pantothenate: step 4/5.</text>
</comment>
<name>A0A2C9D5G7_9HYPH</name>
<feature type="binding site" evidence="9">
    <location>
        <position position="103"/>
    </location>
    <ligand>
        <name>ATP</name>
        <dbReference type="ChEBI" id="CHEBI:30616"/>
    </ligand>
</feature>
<feature type="binding site" evidence="9">
    <location>
        <begin position="93"/>
        <end position="95"/>
    </location>
    <ligand>
        <name>ATP</name>
        <dbReference type="ChEBI" id="CHEBI:30616"/>
    </ligand>
</feature>
<dbReference type="OrthoDB" id="9806661at2"/>
<dbReference type="UniPathway" id="UPA00241">
    <property type="reaction ID" value="UER00355"/>
</dbReference>
<keyword evidence="7 9" id="KW-0173">Coenzyme A biosynthesis</keyword>
<accession>A0A2C9D5G7</accession>
<dbReference type="GO" id="GO:0004595">
    <property type="term" value="F:pantetheine-phosphate adenylyltransferase activity"/>
    <property type="evidence" value="ECO:0007669"/>
    <property type="project" value="UniProtKB-UniRule"/>
</dbReference>
<dbReference type="NCBIfam" id="TIGR01510">
    <property type="entry name" value="coaD_prev_kdtB"/>
    <property type="match status" value="1"/>
</dbReference>
<dbReference type="InterPro" id="IPR004821">
    <property type="entry name" value="Cyt_trans-like"/>
</dbReference>
<proteinExistence type="inferred from homology"/>
<feature type="binding site" evidence="9">
    <location>
        <position position="17"/>
    </location>
    <ligand>
        <name>ATP</name>
        <dbReference type="ChEBI" id="CHEBI:30616"/>
    </ligand>
</feature>
<dbReference type="InterPro" id="IPR014729">
    <property type="entry name" value="Rossmann-like_a/b/a_fold"/>
</dbReference>
<dbReference type="GO" id="GO:0005524">
    <property type="term" value="F:ATP binding"/>
    <property type="evidence" value="ECO:0007669"/>
    <property type="project" value="UniProtKB-KW"/>
</dbReference>
<keyword evidence="4 9" id="KW-0547">Nucleotide-binding</keyword>
<feature type="binding site" evidence="9">
    <location>
        <position position="78"/>
    </location>
    <ligand>
        <name>substrate</name>
    </ligand>
</feature>
<keyword evidence="2 9" id="KW-0808">Transferase</keyword>
<evidence type="ECO:0000256" key="7">
    <source>
        <dbReference type="ARBA" id="ARBA00022993"/>
    </source>
</evidence>
<evidence type="ECO:0000256" key="4">
    <source>
        <dbReference type="ARBA" id="ARBA00022741"/>
    </source>
</evidence>
<dbReference type="KEGG" id="hdi:HDIA_2026"/>
<comment type="similarity">
    <text evidence="9">Belongs to the bacterial CoaD family.</text>
</comment>
<reference evidence="12" key="1">
    <citation type="submission" date="2017-09" db="EMBL/GenBank/DDBJ databases">
        <title>Genome sequence of Nannocystis excedens DSM 71.</title>
        <authorList>
            <person name="Blom J."/>
        </authorList>
    </citation>
    <scope>NUCLEOTIDE SEQUENCE [LARGE SCALE GENOMIC DNA]</scope>
    <source>
        <strain evidence="12">type strain: E19</strain>
    </source>
</reference>
<comment type="subunit">
    <text evidence="9">Homohexamer.</text>
</comment>
<dbReference type="GO" id="GO:0015937">
    <property type="term" value="P:coenzyme A biosynthetic process"/>
    <property type="evidence" value="ECO:0007669"/>
    <property type="project" value="UniProtKB-UniRule"/>
</dbReference>
<evidence type="ECO:0000259" key="10">
    <source>
        <dbReference type="Pfam" id="PF01467"/>
    </source>
</evidence>
<dbReference type="EMBL" id="LT960614">
    <property type="protein sequence ID" value="SON55567.1"/>
    <property type="molecule type" value="Genomic_DNA"/>
</dbReference>
<dbReference type="NCBIfam" id="TIGR00125">
    <property type="entry name" value="cyt_tran_rel"/>
    <property type="match status" value="1"/>
</dbReference>
<evidence type="ECO:0000313" key="11">
    <source>
        <dbReference type="EMBL" id="SON55567.1"/>
    </source>
</evidence>
<evidence type="ECO:0000256" key="2">
    <source>
        <dbReference type="ARBA" id="ARBA00022679"/>
    </source>
</evidence>